<dbReference type="EMBL" id="SVCA01000008">
    <property type="protein sequence ID" value="MBE6085709.1"/>
    <property type="molecule type" value="Genomic_DNA"/>
</dbReference>
<organism evidence="2 3">
    <name type="scientific">Selenomonas ruminantium</name>
    <dbReference type="NCBI Taxonomy" id="971"/>
    <lineage>
        <taxon>Bacteria</taxon>
        <taxon>Bacillati</taxon>
        <taxon>Bacillota</taxon>
        <taxon>Negativicutes</taxon>
        <taxon>Selenomonadales</taxon>
        <taxon>Selenomonadaceae</taxon>
        <taxon>Selenomonas</taxon>
    </lineage>
</organism>
<keyword evidence="1" id="KW-1133">Transmembrane helix</keyword>
<keyword evidence="1" id="KW-0812">Transmembrane</keyword>
<feature type="transmembrane region" description="Helical" evidence="1">
    <location>
        <begin position="64"/>
        <end position="82"/>
    </location>
</feature>
<evidence type="ECO:0000256" key="1">
    <source>
        <dbReference type="SAM" id="Phobius"/>
    </source>
</evidence>
<gene>
    <name evidence="2" type="ORF">E7203_09725</name>
</gene>
<proteinExistence type="predicted"/>
<feature type="transmembrane region" description="Helical" evidence="1">
    <location>
        <begin position="88"/>
        <end position="106"/>
    </location>
</feature>
<keyword evidence="1" id="KW-0472">Membrane</keyword>
<dbReference type="AlphaFoldDB" id="A0A927ZR03"/>
<sequence length="109" mass="11763">MSNLQKSKLGCIVLIILMVVAVLLQYTVWSEYADTLNWVVSTLAGMAVVSAIHSFEEGNSIGKGIIVVALVLFIFAGLIYMFASNLAVSFLITAGGIVMQCVYAWGQKQ</sequence>
<feature type="transmembrane region" description="Helical" evidence="1">
    <location>
        <begin position="9"/>
        <end position="29"/>
    </location>
</feature>
<evidence type="ECO:0000313" key="3">
    <source>
        <dbReference type="Proteomes" id="UP000772151"/>
    </source>
</evidence>
<protein>
    <submittedName>
        <fullName evidence="2">Uncharacterized protein</fullName>
    </submittedName>
</protein>
<dbReference type="RefSeq" id="WP_303669836.1">
    <property type="nucleotide sequence ID" value="NZ_SVCA01000008.1"/>
</dbReference>
<name>A0A927ZR03_SELRU</name>
<comment type="caution">
    <text evidence="2">The sequence shown here is derived from an EMBL/GenBank/DDBJ whole genome shotgun (WGS) entry which is preliminary data.</text>
</comment>
<feature type="transmembrane region" description="Helical" evidence="1">
    <location>
        <begin position="35"/>
        <end position="52"/>
    </location>
</feature>
<accession>A0A927ZR03</accession>
<evidence type="ECO:0000313" key="2">
    <source>
        <dbReference type="EMBL" id="MBE6085709.1"/>
    </source>
</evidence>
<dbReference type="Proteomes" id="UP000772151">
    <property type="component" value="Unassembled WGS sequence"/>
</dbReference>
<reference evidence="2" key="1">
    <citation type="submission" date="2019-04" db="EMBL/GenBank/DDBJ databases">
        <title>Evolution of Biomass-Degrading Anaerobic Consortia Revealed by Metagenomics.</title>
        <authorList>
            <person name="Peng X."/>
        </authorList>
    </citation>
    <scope>NUCLEOTIDE SEQUENCE</scope>
    <source>
        <strain evidence="2">SIG242</strain>
    </source>
</reference>